<evidence type="ECO:0000313" key="2">
    <source>
        <dbReference type="Ensembl" id="ENSCMIP00000031533.1"/>
    </source>
</evidence>
<evidence type="ECO:0000256" key="1">
    <source>
        <dbReference type="SAM" id="Coils"/>
    </source>
</evidence>
<accession>A0A4W3IZR1</accession>
<feature type="coiled-coil region" evidence="1">
    <location>
        <begin position="218"/>
        <end position="249"/>
    </location>
</feature>
<reference evidence="2" key="4">
    <citation type="submission" date="2025-08" db="UniProtKB">
        <authorList>
            <consortium name="Ensembl"/>
        </authorList>
    </citation>
    <scope>IDENTIFICATION</scope>
</reference>
<evidence type="ECO:0000313" key="3">
    <source>
        <dbReference type="Proteomes" id="UP000314986"/>
    </source>
</evidence>
<keyword evidence="3" id="KW-1185">Reference proteome</keyword>
<protein>
    <submittedName>
        <fullName evidence="2">Uncharacterized protein</fullName>
    </submittedName>
</protein>
<reference evidence="3" key="3">
    <citation type="journal article" date="2014" name="Nature">
        <title>Elephant shark genome provides unique insights into gnathostome evolution.</title>
        <authorList>
            <consortium name="International Elephant Shark Genome Sequencing Consortium"/>
            <person name="Venkatesh B."/>
            <person name="Lee A.P."/>
            <person name="Ravi V."/>
            <person name="Maurya A.K."/>
            <person name="Lian M.M."/>
            <person name="Swann J.B."/>
            <person name="Ohta Y."/>
            <person name="Flajnik M.F."/>
            <person name="Sutoh Y."/>
            <person name="Kasahara M."/>
            <person name="Hoon S."/>
            <person name="Gangu V."/>
            <person name="Roy S.W."/>
            <person name="Irimia M."/>
            <person name="Korzh V."/>
            <person name="Kondrychyn I."/>
            <person name="Lim Z.W."/>
            <person name="Tay B.H."/>
            <person name="Tohari S."/>
            <person name="Kong K.W."/>
            <person name="Ho S."/>
            <person name="Lorente-Galdos B."/>
            <person name="Quilez J."/>
            <person name="Marques-Bonet T."/>
            <person name="Raney B.J."/>
            <person name="Ingham P.W."/>
            <person name="Tay A."/>
            <person name="Hillier L.W."/>
            <person name="Minx P."/>
            <person name="Boehm T."/>
            <person name="Wilson R.K."/>
            <person name="Brenner S."/>
            <person name="Warren W.C."/>
        </authorList>
    </citation>
    <scope>NUCLEOTIDE SEQUENCE [LARGE SCALE GENOMIC DNA]</scope>
</reference>
<reference evidence="3" key="1">
    <citation type="journal article" date="2006" name="Science">
        <title>Ancient noncoding elements conserved in the human genome.</title>
        <authorList>
            <person name="Venkatesh B."/>
            <person name="Kirkness E.F."/>
            <person name="Loh Y.H."/>
            <person name="Halpern A.L."/>
            <person name="Lee A.P."/>
            <person name="Johnson J."/>
            <person name="Dandona N."/>
            <person name="Viswanathan L.D."/>
            <person name="Tay A."/>
            <person name="Venter J.C."/>
            <person name="Strausberg R.L."/>
            <person name="Brenner S."/>
        </authorList>
    </citation>
    <scope>NUCLEOTIDE SEQUENCE [LARGE SCALE GENOMIC DNA]</scope>
</reference>
<dbReference type="OMA" id="FYTPAAW"/>
<reference evidence="3" key="2">
    <citation type="journal article" date="2007" name="PLoS Biol.">
        <title>Survey sequencing and comparative analysis of the elephant shark (Callorhinchus milii) genome.</title>
        <authorList>
            <person name="Venkatesh B."/>
            <person name="Kirkness E.F."/>
            <person name="Loh Y.H."/>
            <person name="Halpern A.L."/>
            <person name="Lee A.P."/>
            <person name="Johnson J."/>
            <person name="Dandona N."/>
            <person name="Viswanathan L.D."/>
            <person name="Tay A."/>
            <person name="Venter J.C."/>
            <person name="Strausberg R.L."/>
            <person name="Brenner S."/>
        </authorList>
    </citation>
    <scope>NUCLEOTIDE SEQUENCE [LARGE SCALE GENOMIC DNA]</scope>
</reference>
<dbReference type="Proteomes" id="UP000314986">
    <property type="component" value="Unassembled WGS sequence"/>
</dbReference>
<proteinExistence type="predicted"/>
<dbReference type="InParanoid" id="A0A4W3IZR1"/>
<keyword evidence="1" id="KW-0175">Coiled coil</keyword>
<reference evidence="2" key="5">
    <citation type="submission" date="2025-09" db="UniProtKB">
        <authorList>
            <consortium name="Ensembl"/>
        </authorList>
    </citation>
    <scope>IDENTIFICATION</scope>
</reference>
<dbReference type="STRING" id="7868.ENSCMIP00000031533"/>
<dbReference type="GeneTree" id="ENSGT00940000163104"/>
<dbReference type="AlphaFoldDB" id="A0A4W3IZR1"/>
<organism evidence="2 3">
    <name type="scientific">Callorhinchus milii</name>
    <name type="common">Ghost shark</name>
    <dbReference type="NCBI Taxonomy" id="7868"/>
    <lineage>
        <taxon>Eukaryota</taxon>
        <taxon>Metazoa</taxon>
        <taxon>Chordata</taxon>
        <taxon>Craniata</taxon>
        <taxon>Vertebrata</taxon>
        <taxon>Chondrichthyes</taxon>
        <taxon>Holocephali</taxon>
        <taxon>Chimaeriformes</taxon>
        <taxon>Callorhinchidae</taxon>
        <taxon>Callorhinchus</taxon>
    </lineage>
</organism>
<name>A0A4W3IZR1_CALMI</name>
<dbReference type="Ensembl" id="ENSCMIT00000032013.1">
    <property type="protein sequence ID" value="ENSCMIP00000031533.1"/>
    <property type="gene ID" value="ENSCMIG00000013523.1"/>
</dbReference>
<sequence length="376" mass="42792">MPLIEETYQHFLENGDTQTDLEEDVFWDPVEPLHLGSAHVWLESLAYSMTYEDQVDINNYQGKEEALIQIKLMPCTTSGNPLGDESVVVDPDNLLGKRMDFQMQISLCLGVRWIRENSSRGVQIGFVLYGLPTVFYTPAAWSNTNPDLDYSIHFTVQHVTTDFLSYLKTHALVLQMWGLQEGCQEMDTILDGIPLSSDGSVLLDLCYRNQQTSVPLDYEEHRLELSEQIETLEQEAANLTEANRILKSDNFEMREKAGELRRLASDNVACGNAAKLTDDRSNQRSPFPNWDAEFAKALKAFYFSMSGARGRLIHLNEIRPLDEGNIHSLRYFANERTELIKEMGGELETCVGKLKNDVAKIIRKKKELQIDSTVKN</sequence>